<name>A0ABV0GBD0_9BURK</name>
<comment type="caution">
    <text evidence="2">The sequence shown here is derived from an EMBL/GenBank/DDBJ whole genome shotgun (WGS) entry which is preliminary data.</text>
</comment>
<dbReference type="Proteomes" id="UP001462640">
    <property type="component" value="Unassembled WGS sequence"/>
</dbReference>
<evidence type="ECO:0000313" key="2">
    <source>
        <dbReference type="EMBL" id="MEO3712367.1"/>
    </source>
</evidence>
<dbReference type="InterPro" id="IPR019401">
    <property type="entry name" value="Znf_CHCC"/>
</dbReference>
<dbReference type="RefSeq" id="WP_347607620.1">
    <property type="nucleotide sequence ID" value="NZ_JBDPZC010000002.1"/>
</dbReference>
<dbReference type="Gene3D" id="2.60.260.40">
    <property type="entry name" value="q5lls5 like domains"/>
    <property type="match status" value="1"/>
</dbReference>
<gene>
    <name evidence="2" type="ORF">ABDJ40_06240</name>
</gene>
<sequence length="68" mass="7424">MSEAKSVVEVLAKDVQGPGVVACPNPKMPLWSNHPRVFIDVTHDEGGKCPYCGTVYRLKDGEHLHAAH</sequence>
<keyword evidence="2" id="KW-0479">Metal-binding</keyword>
<keyword evidence="3" id="KW-1185">Reference proteome</keyword>
<organism evidence="2 3">
    <name type="scientific">Roseateles flavus</name>
    <dbReference type="NCBI Taxonomy" id="3149041"/>
    <lineage>
        <taxon>Bacteria</taxon>
        <taxon>Pseudomonadati</taxon>
        <taxon>Pseudomonadota</taxon>
        <taxon>Betaproteobacteria</taxon>
        <taxon>Burkholderiales</taxon>
        <taxon>Sphaerotilaceae</taxon>
        <taxon>Roseateles</taxon>
    </lineage>
</organism>
<dbReference type="GO" id="GO:0008270">
    <property type="term" value="F:zinc ion binding"/>
    <property type="evidence" value="ECO:0007669"/>
    <property type="project" value="UniProtKB-KW"/>
</dbReference>
<dbReference type="EMBL" id="JBDPZC010000002">
    <property type="protein sequence ID" value="MEO3712367.1"/>
    <property type="molecule type" value="Genomic_DNA"/>
</dbReference>
<reference evidence="2 3" key="1">
    <citation type="submission" date="2024-05" db="EMBL/GenBank/DDBJ databases">
        <title>Roseateles sp. 2.12 16S ribosomal RNA gene Genome sequencing and assembly.</title>
        <authorList>
            <person name="Woo H."/>
        </authorList>
    </citation>
    <scope>NUCLEOTIDE SEQUENCE [LARGE SCALE GENOMIC DNA]</scope>
    <source>
        <strain evidence="2 3">2.12</strain>
    </source>
</reference>
<keyword evidence="2" id="KW-0862">Zinc</keyword>
<protein>
    <submittedName>
        <fullName evidence="2">Zinc-finger domain-containing protein</fullName>
    </submittedName>
</protein>
<proteinExistence type="predicted"/>
<dbReference type="Pfam" id="PF10276">
    <property type="entry name" value="zf-CHCC"/>
    <property type="match status" value="1"/>
</dbReference>
<evidence type="ECO:0000313" key="3">
    <source>
        <dbReference type="Proteomes" id="UP001462640"/>
    </source>
</evidence>
<feature type="domain" description="Zinc finger CHCC-type" evidence="1">
    <location>
        <begin position="20"/>
        <end position="56"/>
    </location>
</feature>
<keyword evidence="2" id="KW-0863">Zinc-finger</keyword>
<evidence type="ECO:0000259" key="1">
    <source>
        <dbReference type="Pfam" id="PF10276"/>
    </source>
</evidence>
<accession>A0ABV0GBD0</accession>